<reference evidence="3 4" key="1">
    <citation type="submission" date="2016-08" db="EMBL/GenBank/DDBJ databases">
        <title>Genome sequencing of Vibrio scophthalmi strain FP3289, an isolated from Paralichthys olivaceus.</title>
        <authorList>
            <person name="Han H.-J."/>
        </authorList>
    </citation>
    <scope>NUCLEOTIDE SEQUENCE [LARGE SCALE GENOMIC DNA]</scope>
    <source>
        <strain evidence="3 4">FP3289</strain>
    </source>
</reference>
<keyword evidence="1" id="KW-1133">Transmembrane helix</keyword>
<dbReference type="Pfam" id="PF02517">
    <property type="entry name" value="Rce1-like"/>
    <property type="match status" value="1"/>
</dbReference>
<dbReference type="OrthoDB" id="5322702at2"/>
<accession>A0A1E3WQ15</accession>
<keyword evidence="1" id="KW-0812">Transmembrane</keyword>
<dbReference type="PATRIC" id="fig|45658.8.peg.2131"/>
<dbReference type="EMBL" id="MDCJ01000002">
    <property type="protein sequence ID" value="ODS11854.1"/>
    <property type="molecule type" value="Genomic_DNA"/>
</dbReference>
<name>A0A1E3WQ15_9VIBR</name>
<dbReference type="Proteomes" id="UP000095131">
    <property type="component" value="Unassembled WGS sequence"/>
</dbReference>
<feature type="transmembrane region" description="Helical" evidence="1">
    <location>
        <begin position="218"/>
        <end position="251"/>
    </location>
</feature>
<proteinExistence type="predicted"/>
<feature type="transmembrane region" description="Helical" evidence="1">
    <location>
        <begin position="12"/>
        <end position="31"/>
    </location>
</feature>
<comment type="caution">
    <text evidence="3">The sequence shown here is derived from an EMBL/GenBank/DDBJ whole genome shotgun (WGS) entry which is preliminary data.</text>
</comment>
<feature type="transmembrane region" description="Helical" evidence="1">
    <location>
        <begin position="85"/>
        <end position="103"/>
    </location>
</feature>
<dbReference type="GO" id="GO:0004175">
    <property type="term" value="F:endopeptidase activity"/>
    <property type="evidence" value="ECO:0007669"/>
    <property type="project" value="UniProtKB-ARBA"/>
</dbReference>
<keyword evidence="1" id="KW-0472">Membrane</keyword>
<feature type="transmembrane region" description="Helical" evidence="1">
    <location>
        <begin position="157"/>
        <end position="179"/>
    </location>
</feature>
<evidence type="ECO:0000259" key="2">
    <source>
        <dbReference type="Pfam" id="PF02517"/>
    </source>
</evidence>
<evidence type="ECO:0000313" key="3">
    <source>
        <dbReference type="EMBL" id="ODS11854.1"/>
    </source>
</evidence>
<gene>
    <name evidence="3" type="ORF">VSF3289_02121</name>
</gene>
<dbReference type="InterPro" id="IPR003675">
    <property type="entry name" value="Rce1/LyrA-like_dom"/>
</dbReference>
<dbReference type="GO" id="GO:0080120">
    <property type="term" value="P:CAAX-box protein maturation"/>
    <property type="evidence" value="ECO:0007669"/>
    <property type="project" value="UniProtKB-ARBA"/>
</dbReference>
<sequence>MMINLNTNANQFMLYDLSIWLWLVLAAAIIAAFAQQHIATIGLLVSALIAAIYYDRLTLITAGAVAVVFVIVWLIRQHPHRYKPLAVLFLVVWNIALFLHQIPGFDNLQVLNNALSGSQSQPFSMYLNLDKPLAFFTLLLAYPALLGNARTSNKPAIIAILLALFSLLPIAAMLGALKYEFSIPTWWWLFALNNLLLTCVAEEALFRGYIQQQLTNKLGVWAGLMIASTLFGLAHFSGGVLLMLFATLAGIGYGLIFHLSGRLWAAVLAHFAFNFLHLIVFTYPILKS</sequence>
<feature type="transmembrane region" description="Helical" evidence="1">
    <location>
        <begin position="123"/>
        <end position="145"/>
    </location>
</feature>
<evidence type="ECO:0000256" key="1">
    <source>
        <dbReference type="SAM" id="Phobius"/>
    </source>
</evidence>
<feature type="domain" description="CAAX prenyl protease 2/Lysostaphin resistance protein A-like" evidence="2">
    <location>
        <begin position="185"/>
        <end position="276"/>
    </location>
</feature>
<organism evidence="3 4">
    <name type="scientific">Vibrio scophthalmi</name>
    <dbReference type="NCBI Taxonomy" id="45658"/>
    <lineage>
        <taxon>Bacteria</taxon>
        <taxon>Pseudomonadati</taxon>
        <taxon>Pseudomonadota</taxon>
        <taxon>Gammaproteobacteria</taxon>
        <taxon>Vibrionales</taxon>
        <taxon>Vibrionaceae</taxon>
        <taxon>Vibrio</taxon>
    </lineage>
</organism>
<protein>
    <recommendedName>
        <fullName evidence="2">CAAX prenyl protease 2/Lysostaphin resistance protein A-like domain-containing protein</fullName>
    </recommendedName>
</protein>
<feature type="transmembrane region" description="Helical" evidence="1">
    <location>
        <begin position="60"/>
        <end position="76"/>
    </location>
</feature>
<dbReference type="AlphaFoldDB" id="A0A1E3WQ15"/>
<evidence type="ECO:0000313" key="4">
    <source>
        <dbReference type="Proteomes" id="UP000095131"/>
    </source>
</evidence>
<feature type="transmembrane region" description="Helical" evidence="1">
    <location>
        <begin position="263"/>
        <end position="286"/>
    </location>
</feature>
<feature type="transmembrane region" description="Helical" evidence="1">
    <location>
        <begin position="185"/>
        <end position="206"/>
    </location>
</feature>